<sequence length="55" mass="6332">MQSLKTTILIDEKLSLRKIVFLTESMQKRSCLISAVPTKQRDVENQLCLEVYCSV</sequence>
<dbReference type="Proteomes" id="UP000011531">
    <property type="component" value="Unassembled WGS sequence"/>
</dbReference>
<evidence type="ECO:0000313" key="1">
    <source>
        <dbReference type="EMBL" id="ELY62445.1"/>
    </source>
</evidence>
<accession>L9XL29</accession>
<gene>
    <name evidence="1" type="ORF">C492_08155</name>
</gene>
<name>L9XL29_9EURY</name>
<dbReference type="AlphaFoldDB" id="L9XL29"/>
<dbReference type="EMBL" id="AOIA01000058">
    <property type="protein sequence ID" value="ELY62445.1"/>
    <property type="molecule type" value="Genomic_DNA"/>
</dbReference>
<organism evidence="1 2">
    <name type="scientific">Natronococcus jeotgali DSM 18795</name>
    <dbReference type="NCBI Taxonomy" id="1227498"/>
    <lineage>
        <taxon>Archaea</taxon>
        <taxon>Methanobacteriati</taxon>
        <taxon>Methanobacteriota</taxon>
        <taxon>Stenosarchaea group</taxon>
        <taxon>Halobacteria</taxon>
        <taxon>Halobacteriales</taxon>
        <taxon>Natrialbaceae</taxon>
        <taxon>Natronococcus</taxon>
    </lineage>
</organism>
<reference evidence="1 2" key="1">
    <citation type="journal article" date="2014" name="PLoS Genet.">
        <title>Phylogenetically driven sequencing of extremely halophilic archaea reveals strategies for static and dynamic osmo-response.</title>
        <authorList>
            <person name="Becker E.A."/>
            <person name="Seitzer P.M."/>
            <person name="Tritt A."/>
            <person name="Larsen D."/>
            <person name="Krusor M."/>
            <person name="Yao A.I."/>
            <person name="Wu D."/>
            <person name="Madern D."/>
            <person name="Eisen J.A."/>
            <person name="Darling A.E."/>
            <person name="Facciotti M.T."/>
        </authorList>
    </citation>
    <scope>NUCLEOTIDE SEQUENCE [LARGE SCALE GENOMIC DNA]</scope>
    <source>
        <strain evidence="1 2">DSM 18795</strain>
    </source>
</reference>
<keyword evidence="2" id="KW-1185">Reference proteome</keyword>
<comment type="caution">
    <text evidence="1">The sequence shown here is derived from an EMBL/GenBank/DDBJ whole genome shotgun (WGS) entry which is preliminary data.</text>
</comment>
<proteinExistence type="predicted"/>
<protein>
    <submittedName>
        <fullName evidence="1">Uncharacterized protein</fullName>
    </submittedName>
</protein>
<evidence type="ECO:0000313" key="2">
    <source>
        <dbReference type="Proteomes" id="UP000011531"/>
    </source>
</evidence>